<keyword evidence="2" id="KW-1133">Transmembrane helix</keyword>
<feature type="compositionally biased region" description="Polar residues" evidence="1">
    <location>
        <begin position="117"/>
        <end position="137"/>
    </location>
</feature>
<evidence type="ECO:0000313" key="4">
    <source>
        <dbReference type="Proteomes" id="UP001150924"/>
    </source>
</evidence>
<comment type="caution">
    <text evidence="3">The sequence shown here is derived from an EMBL/GenBank/DDBJ whole genome shotgun (WGS) entry which is preliminary data.</text>
</comment>
<reference evidence="3" key="1">
    <citation type="submission" date="2022-11" db="EMBL/GenBank/DDBJ databases">
        <title>Minimal conservation of predation-associated metabolite biosynthetic gene clusters underscores biosynthetic potential of Myxococcota including descriptions for ten novel species: Archangium lansinium sp. nov., Myxococcus landrumus sp. nov., Nannocystis bai.</title>
        <authorList>
            <person name="Ahearne A."/>
            <person name="Stevens C."/>
            <person name="Phillips K."/>
        </authorList>
    </citation>
    <scope>NUCLEOTIDE SEQUENCE</scope>
    <source>
        <strain evidence="3">Na p29</strain>
    </source>
</reference>
<dbReference type="RefSeq" id="WP_267766718.1">
    <property type="nucleotide sequence ID" value="NZ_JAPNKE010000002.1"/>
</dbReference>
<keyword evidence="2" id="KW-0472">Membrane</keyword>
<keyword evidence="4" id="KW-1185">Reference proteome</keyword>
<evidence type="ECO:0000256" key="1">
    <source>
        <dbReference type="SAM" id="MobiDB-lite"/>
    </source>
</evidence>
<keyword evidence="2" id="KW-0812">Transmembrane</keyword>
<gene>
    <name evidence="3" type="ORF">OV079_05810</name>
</gene>
<feature type="transmembrane region" description="Helical" evidence="2">
    <location>
        <begin position="45"/>
        <end position="72"/>
    </location>
</feature>
<evidence type="ECO:0000256" key="2">
    <source>
        <dbReference type="SAM" id="Phobius"/>
    </source>
</evidence>
<evidence type="ECO:0000313" key="3">
    <source>
        <dbReference type="EMBL" id="MCY1005094.1"/>
    </source>
</evidence>
<protein>
    <submittedName>
        <fullName evidence="3">Uncharacterized protein</fullName>
    </submittedName>
</protein>
<accession>A0A9X3EKX7</accession>
<name>A0A9X3EKX7_9BACT</name>
<dbReference type="AlphaFoldDB" id="A0A9X3EKX7"/>
<organism evidence="3 4">
    <name type="scientific">Nannocystis pusilla</name>
    <dbReference type="NCBI Taxonomy" id="889268"/>
    <lineage>
        <taxon>Bacteria</taxon>
        <taxon>Pseudomonadati</taxon>
        <taxon>Myxococcota</taxon>
        <taxon>Polyangia</taxon>
        <taxon>Nannocystales</taxon>
        <taxon>Nannocystaceae</taxon>
        <taxon>Nannocystis</taxon>
    </lineage>
</organism>
<feature type="region of interest" description="Disordered" evidence="1">
    <location>
        <begin position="97"/>
        <end position="137"/>
    </location>
</feature>
<dbReference type="Proteomes" id="UP001150924">
    <property type="component" value="Unassembled WGS sequence"/>
</dbReference>
<dbReference type="EMBL" id="JAPNKE010000002">
    <property type="protein sequence ID" value="MCY1005094.1"/>
    <property type="molecule type" value="Genomic_DNA"/>
</dbReference>
<sequence length="137" mass="13797">MQSASGANGLARRVANAQPTSTRSIDAVRSYPVVSSVVAAEPVPVVGAVVPVASVVVAPVVAVSVVVASVWVTSVPSESVSGPPYAGWPVVQAETTRAAASAANGPVRSARDRDTPQWGQTGSAARTSSSHPAQENR</sequence>
<proteinExistence type="predicted"/>